<proteinExistence type="predicted"/>
<protein>
    <recommendedName>
        <fullName evidence="4">Kelch motif family protein</fullName>
    </recommendedName>
</protein>
<dbReference type="OrthoDB" id="1022638at2759"/>
<evidence type="ECO:0008006" key="4">
    <source>
        <dbReference type="Google" id="ProtNLM"/>
    </source>
</evidence>
<comment type="caution">
    <text evidence="2">The sequence shown here is derived from an EMBL/GenBank/DDBJ whole genome shotgun (WGS) entry which is preliminary data.</text>
</comment>
<dbReference type="InterPro" id="IPR011043">
    <property type="entry name" value="Gal_Oxase/kelch_b-propeller"/>
</dbReference>
<evidence type="ECO:0000313" key="2">
    <source>
        <dbReference type="EMBL" id="ETO31209.1"/>
    </source>
</evidence>
<gene>
    <name evidence="2" type="ORF">RFI_05912</name>
</gene>
<evidence type="ECO:0000313" key="3">
    <source>
        <dbReference type="Proteomes" id="UP000023152"/>
    </source>
</evidence>
<name>X6NZE3_RETFI</name>
<dbReference type="AlphaFoldDB" id="X6NZE3"/>
<reference evidence="2 3" key="1">
    <citation type="journal article" date="2013" name="Curr. Biol.">
        <title>The Genome of the Foraminiferan Reticulomyxa filosa.</title>
        <authorList>
            <person name="Glockner G."/>
            <person name="Hulsmann N."/>
            <person name="Schleicher M."/>
            <person name="Noegel A.A."/>
            <person name="Eichinger L."/>
            <person name="Gallinger C."/>
            <person name="Pawlowski J."/>
            <person name="Sierra R."/>
            <person name="Euteneuer U."/>
            <person name="Pillet L."/>
            <person name="Moustafa A."/>
            <person name="Platzer M."/>
            <person name="Groth M."/>
            <person name="Szafranski K."/>
            <person name="Schliwa M."/>
        </authorList>
    </citation>
    <scope>NUCLEOTIDE SEQUENCE [LARGE SCALE GENOMIC DNA]</scope>
</reference>
<feature type="region of interest" description="Disordered" evidence="1">
    <location>
        <begin position="1"/>
        <end position="20"/>
    </location>
</feature>
<organism evidence="2 3">
    <name type="scientific">Reticulomyxa filosa</name>
    <dbReference type="NCBI Taxonomy" id="46433"/>
    <lineage>
        <taxon>Eukaryota</taxon>
        <taxon>Sar</taxon>
        <taxon>Rhizaria</taxon>
        <taxon>Retaria</taxon>
        <taxon>Foraminifera</taxon>
        <taxon>Monothalamids</taxon>
        <taxon>Reticulomyxidae</taxon>
        <taxon>Reticulomyxa</taxon>
    </lineage>
</organism>
<dbReference type="Gene3D" id="2.120.10.80">
    <property type="entry name" value="Kelch-type beta propeller"/>
    <property type="match status" value="1"/>
</dbReference>
<dbReference type="EMBL" id="ASPP01005075">
    <property type="protein sequence ID" value="ETO31209.1"/>
    <property type="molecule type" value="Genomic_DNA"/>
</dbReference>
<dbReference type="InterPro" id="IPR015915">
    <property type="entry name" value="Kelch-typ_b-propeller"/>
</dbReference>
<sequence>MANRNTSPEKQTEQSQHINTSTPFQSLKDLPITLSQSQCVLHKHEILICGGYGRRACYSYHTLKNEYKFICEYPSDVYLEGHCVVKLVDNNNDKDSDKITLLSFGSNFDGDYRHTLVMKYVSVWSNDSSENEINKSNNYNQWVPFTDNQNHPIIIGDNDNYVGVRAVIGGSNNHLLFITYWEKNISVFNLNTFQVINDDTLPIDPYIYYHCFVSNSENEQEKNKEKIYEMLLFYEDIRLSIEYDEDNNNFQFYELTVCDDIEPLHNYAYVCISDTIFFFGGNCYNNRSKSVYKYLIRENKLMTFENTLPSPLEYCAAILNEEDNNIHIIGGIDNEGKELTHMKTKVRIWDASQLSKNEIKFIIQHWIGNLMIKLGWIDDFDRIIFKYSRMK</sequence>
<evidence type="ECO:0000256" key="1">
    <source>
        <dbReference type="SAM" id="MobiDB-lite"/>
    </source>
</evidence>
<dbReference type="SUPFAM" id="SSF50965">
    <property type="entry name" value="Galactose oxidase, central domain"/>
    <property type="match status" value="1"/>
</dbReference>
<keyword evidence="3" id="KW-1185">Reference proteome</keyword>
<accession>X6NZE3</accession>
<dbReference type="Proteomes" id="UP000023152">
    <property type="component" value="Unassembled WGS sequence"/>
</dbReference>